<dbReference type="OrthoDB" id="25818at2759"/>
<dbReference type="AlphaFoldDB" id="M2ZY93"/>
<dbReference type="Pfam" id="PF00172">
    <property type="entry name" value="Zn_clus"/>
    <property type="match status" value="1"/>
</dbReference>
<dbReference type="PROSITE" id="PS50048">
    <property type="entry name" value="ZN2_CY6_FUNGAL_2"/>
    <property type="match status" value="1"/>
</dbReference>
<dbReference type="SMART" id="SM00066">
    <property type="entry name" value="GAL4"/>
    <property type="match status" value="1"/>
</dbReference>
<organism evidence="4 5">
    <name type="scientific">Pseudocercospora fijiensis (strain CIRAD86)</name>
    <name type="common">Black leaf streak disease fungus</name>
    <name type="synonym">Mycosphaerella fijiensis</name>
    <dbReference type="NCBI Taxonomy" id="383855"/>
    <lineage>
        <taxon>Eukaryota</taxon>
        <taxon>Fungi</taxon>
        <taxon>Dikarya</taxon>
        <taxon>Ascomycota</taxon>
        <taxon>Pezizomycotina</taxon>
        <taxon>Dothideomycetes</taxon>
        <taxon>Dothideomycetidae</taxon>
        <taxon>Mycosphaerellales</taxon>
        <taxon>Mycosphaerellaceae</taxon>
        <taxon>Pseudocercospora</taxon>
    </lineage>
</organism>
<dbReference type="GeneID" id="19337806"/>
<dbReference type="GO" id="GO:0008270">
    <property type="term" value="F:zinc ion binding"/>
    <property type="evidence" value="ECO:0007669"/>
    <property type="project" value="InterPro"/>
</dbReference>
<sequence length="127" mass="14292">MTDILQPSCATQLAETKQERAAASHHQARDDTETRANANAVGHLGTAAEHRESPARSEVSQANNGIAHSQEQSNQSQDEFDHLRIKLHLRGLKTGCRTCRIRKKKCDEGQPHCYNCWRRSLVCVPYE</sequence>
<dbReference type="InterPro" id="IPR036864">
    <property type="entry name" value="Zn2-C6_fun-type_DNA-bd_sf"/>
</dbReference>
<evidence type="ECO:0000313" key="4">
    <source>
        <dbReference type="EMBL" id="EME77086.1"/>
    </source>
</evidence>
<name>M2ZY93_PSEFD</name>
<dbReference type="SUPFAM" id="SSF57701">
    <property type="entry name" value="Zn2/Cys6 DNA-binding domain"/>
    <property type="match status" value="1"/>
</dbReference>
<feature type="compositionally biased region" description="Polar residues" evidence="2">
    <location>
        <begin position="58"/>
        <end position="77"/>
    </location>
</feature>
<dbReference type="Proteomes" id="UP000016932">
    <property type="component" value="Unassembled WGS sequence"/>
</dbReference>
<dbReference type="GO" id="GO:0000981">
    <property type="term" value="F:DNA-binding transcription factor activity, RNA polymerase II-specific"/>
    <property type="evidence" value="ECO:0007669"/>
    <property type="project" value="InterPro"/>
</dbReference>
<dbReference type="CDD" id="cd00067">
    <property type="entry name" value="GAL4"/>
    <property type="match status" value="1"/>
</dbReference>
<dbReference type="Gene3D" id="4.10.240.10">
    <property type="entry name" value="Zn(2)-C6 fungal-type DNA-binding domain"/>
    <property type="match status" value="1"/>
</dbReference>
<feature type="domain" description="Zn(2)-C6 fungal-type" evidence="3">
    <location>
        <begin position="95"/>
        <end position="124"/>
    </location>
</feature>
<feature type="region of interest" description="Disordered" evidence="2">
    <location>
        <begin position="15"/>
        <end position="79"/>
    </location>
</feature>
<evidence type="ECO:0000256" key="1">
    <source>
        <dbReference type="ARBA" id="ARBA00023242"/>
    </source>
</evidence>
<gene>
    <name evidence="4" type="ORF">MYCFIDRAFT_212713</name>
</gene>
<reference evidence="4 5" key="1">
    <citation type="journal article" date="2012" name="PLoS Pathog.">
        <title>Diverse lifestyles and strategies of plant pathogenesis encoded in the genomes of eighteen Dothideomycetes fungi.</title>
        <authorList>
            <person name="Ohm R.A."/>
            <person name="Feau N."/>
            <person name="Henrissat B."/>
            <person name="Schoch C.L."/>
            <person name="Horwitz B.A."/>
            <person name="Barry K.W."/>
            <person name="Condon B.J."/>
            <person name="Copeland A.C."/>
            <person name="Dhillon B."/>
            <person name="Glaser F."/>
            <person name="Hesse C.N."/>
            <person name="Kosti I."/>
            <person name="LaButti K."/>
            <person name="Lindquist E.A."/>
            <person name="Lucas S."/>
            <person name="Salamov A.A."/>
            <person name="Bradshaw R.E."/>
            <person name="Ciuffetti L."/>
            <person name="Hamelin R.C."/>
            <person name="Kema G.H.J."/>
            <person name="Lawrence C."/>
            <person name="Scott J.A."/>
            <person name="Spatafora J.W."/>
            <person name="Turgeon B.G."/>
            <person name="de Wit P.J.G.M."/>
            <person name="Zhong S."/>
            <person name="Goodwin S.B."/>
            <person name="Grigoriev I.V."/>
        </authorList>
    </citation>
    <scope>NUCLEOTIDE SEQUENCE [LARGE SCALE GENOMIC DNA]</scope>
    <source>
        <strain evidence="4 5">CIRAD86</strain>
    </source>
</reference>
<keyword evidence="1" id="KW-0539">Nucleus</keyword>
<dbReference type="HOGENOM" id="CLU_1971485_0_0_1"/>
<proteinExistence type="predicted"/>
<dbReference type="EMBL" id="KB446569">
    <property type="protein sequence ID" value="EME77086.1"/>
    <property type="molecule type" value="Genomic_DNA"/>
</dbReference>
<evidence type="ECO:0000259" key="3">
    <source>
        <dbReference type="PROSITE" id="PS50048"/>
    </source>
</evidence>
<evidence type="ECO:0000256" key="2">
    <source>
        <dbReference type="SAM" id="MobiDB-lite"/>
    </source>
</evidence>
<feature type="compositionally biased region" description="Basic and acidic residues" evidence="2">
    <location>
        <begin position="16"/>
        <end position="34"/>
    </location>
</feature>
<protein>
    <recommendedName>
        <fullName evidence="3">Zn(2)-C6 fungal-type domain-containing protein</fullName>
    </recommendedName>
</protein>
<accession>M2ZY93</accession>
<dbReference type="VEuPathDB" id="FungiDB:MYCFIDRAFT_212713"/>
<dbReference type="PROSITE" id="PS00463">
    <property type="entry name" value="ZN2_CY6_FUNGAL_1"/>
    <property type="match status" value="1"/>
</dbReference>
<dbReference type="InterPro" id="IPR001138">
    <property type="entry name" value="Zn2Cys6_DnaBD"/>
</dbReference>
<dbReference type="KEGG" id="pfj:MYCFIDRAFT_212713"/>
<keyword evidence="5" id="KW-1185">Reference proteome</keyword>
<evidence type="ECO:0000313" key="5">
    <source>
        <dbReference type="Proteomes" id="UP000016932"/>
    </source>
</evidence>
<dbReference type="RefSeq" id="XP_007932300.1">
    <property type="nucleotide sequence ID" value="XM_007934109.1"/>
</dbReference>